<dbReference type="AlphaFoldDB" id="W9C605"/>
<proteinExistence type="predicted"/>
<dbReference type="OrthoDB" id="3520181at2759"/>
<dbReference type="HOGENOM" id="CLU_1099041_0_0_1"/>
<protein>
    <recommendedName>
        <fullName evidence="3">SET domain-containing protein</fullName>
    </recommendedName>
</protein>
<dbReference type="EMBL" id="AYSA01000716">
    <property type="protein sequence ID" value="ESZ90005.1"/>
    <property type="molecule type" value="Genomic_DNA"/>
</dbReference>
<name>W9C605_SCLBF</name>
<evidence type="ECO:0000313" key="1">
    <source>
        <dbReference type="EMBL" id="ESZ90005.1"/>
    </source>
</evidence>
<comment type="caution">
    <text evidence="1">The sequence shown here is derived from an EMBL/GenBank/DDBJ whole genome shotgun (WGS) entry which is preliminary data.</text>
</comment>
<reference evidence="1 2" key="1">
    <citation type="journal article" date="2014" name="Genome Announc.">
        <title>Draft genome sequence of Sclerotinia borealis, a psychrophilic plant pathogenic fungus.</title>
        <authorList>
            <person name="Mardanov A.V."/>
            <person name="Beletsky A.V."/>
            <person name="Kadnikov V.V."/>
            <person name="Ignatov A.N."/>
            <person name="Ravin N.V."/>
        </authorList>
    </citation>
    <scope>NUCLEOTIDE SEQUENCE [LARGE SCALE GENOMIC DNA]</scope>
    <source>
        <strain evidence="2">F-4157</strain>
    </source>
</reference>
<evidence type="ECO:0008006" key="3">
    <source>
        <dbReference type="Google" id="ProtNLM"/>
    </source>
</evidence>
<keyword evidence="2" id="KW-1185">Reference proteome</keyword>
<gene>
    <name evidence="1" type="ORF">SBOR_9608</name>
</gene>
<dbReference type="Proteomes" id="UP000019487">
    <property type="component" value="Unassembled WGS sequence"/>
</dbReference>
<accession>W9C605</accession>
<organism evidence="1 2">
    <name type="scientific">Sclerotinia borealis (strain F-4128)</name>
    <dbReference type="NCBI Taxonomy" id="1432307"/>
    <lineage>
        <taxon>Eukaryota</taxon>
        <taxon>Fungi</taxon>
        <taxon>Dikarya</taxon>
        <taxon>Ascomycota</taxon>
        <taxon>Pezizomycotina</taxon>
        <taxon>Leotiomycetes</taxon>
        <taxon>Helotiales</taxon>
        <taxon>Sclerotiniaceae</taxon>
        <taxon>Sclerotinia</taxon>
    </lineage>
</organism>
<sequence>MPVINTFFDCKVVENIPDKMRNGICAHRVLKAVYLIVSNPRHMVFGSKNEITKESIKSMWETQRSDGALPSSTDEANFEDKLYSVPLQQGTFVDVRLVRDVAESDEITISYCALDESLVHPCVYGSPFYQAINMSRRMIRAIGEDIKYTDRRNTQHGEHVLKGMVALWTSTVEQEWALPFLWEIGPLRKKTFKSARMITFSITPPCHYTTIPPNTAHAIIQTLHLNDAKRITFFLVSSDDHANSVSLNVLQKA</sequence>
<evidence type="ECO:0000313" key="2">
    <source>
        <dbReference type="Proteomes" id="UP000019487"/>
    </source>
</evidence>